<comment type="caution">
    <text evidence="8">The sequence shown here is derived from an EMBL/GenBank/DDBJ whole genome shotgun (WGS) entry which is preliminary data.</text>
</comment>
<proteinExistence type="inferred from homology"/>
<keyword evidence="2" id="KW-0285">Flavoprotein</keyword>
<protein>
    <submittedName>
        <fullName evidence="8">All-trans-retinol 13,14-reductase</fullName>
    </submittedName>
</protein>
<evidence type="ECO:0000256" key="4">
    <source>
        <dbReference type="ARBA" id="ARBA00022827"/>
    </source>
</evidence>
<keyword evidence="6" id="KW-0520">NAD</keyword>
<dbReference type="PANTHER" id="PTHR46091">
    <property type="entry name" value="BLR7054 PROTEIN"/>
    <property type="match status" value="1"/>
</dbReference>
<evidence type="ECO:0000256" key="3">
    <source>
        <dbReference type="ARBA" id="ARBA00022729"/>
    </source>
</evidence>
<evidence type="ECO:0000256" key="5">
    <source>
        <dbReference type="ARBA" id="ARBA00022857"/>
    </source>
</evidence>
<dbReference type="Proteomes" id="UP001174909">
    <property type="component" value="Unassembled WGS sequence"/>
</dbReference>
<gene>
    <name evidence="8" type="ORF">GBAR_LOCUS20186</name>
</gene>
<dbReference type="GO" id="GO:0016491">
    <property type="term" value="F:oxidoreductase activity"/>
    <property type="evidence" value="ECO:0007669"/>
    <property type="project" value="InterPro"/>
</dbReference>
<dbReference type="AlphaFoldDB" id="A0AA35WX09"/>
<organism evidence="8 9">
    <name type="scientific">Geodia barretti</name>
    <name type="common">Barrett's horny sponge</name>
    <dbReference type="NCBI Taxonomy" id="519541"/>
    <lineage>
        <taxon>Eukaryota</taxon>
        <taxon>Metazoa</taxon>
        <taxon>Porifera</taxon>
        <taxon>Demospongiae</taxon>
        <taxon>Heteroscleromorpha</taxon>
        <taxon>Tetractinellida</taxon>
        <taxon>Astrophorina</taxon>
        <taxon>Geodiidae</taxon>
        <taxon>Geodia</taxon>
    </lineage>
</organism>
<evidence type="ECO:0000313" key="8">
    <source>
        <dbReference type="EMBL" id="CAI8035979.1"/>
    </source>
</evidence>
<keyword evidence="9" id="KW-1185">Reference proteome</keyword>
<evidence type="ECO:0000259" key="7">
    <source>
        <dbReference type="Pfam" id="PF01593"/>
    </source>
</evidence>
<dbReference type="PANTHER" id="PTHR46091:SF3">
    <property type="entry name" value="AMINE OXIDASE DOMAIN-CONTAINING PROTEIN"/>
    <property type="match status" value="1"/>
</dbReference>
<accession>A0AA35WX09</accession>
<evidence type="ECO:0000256" key="6">
    <source>
        <dbReference type="ARBA" id="ARBA00023027"/>
    </source>
</evidence>
<keyword evidence="3" id="KW-0732">Signal</keyword>
<reference evidence="8" key="1">
    <citation type="submission" date="2023-03" db="EMBL/GenBank/DDBJ databases">
        <authorList>
            <person name="Steffen K."/>
            <person name="Cardenas P."/>
        </authorList>
    </citation>
    <scope>NUCLEOTIDE SEQUENCE</scope>
</reference>
<name>A0AA35WX09_GEOBA</name>
<evidence type="ECO:0000256" key="2">
    <source>
        <dbReference type="ARBA" id="ARBA00022630"/>
    </source>
</evidence>
<comment type="similarity">
    <text evidence="1">Belongs to the carotenoid/retinoid oxidoreductase family. CrtISO subfamily.</text>
</comment>
<dbReference type="InterPro" id="IPR052206">
    <property type="entry name" value="Retinol_saturase"/>
</dbReference>
<dbReference type="InterPro" id="IPR036188">
    <property type="entry name" value="FAD/NAD-bd_sf"/>
</dbReference>
<evidence type="ECO:0000256" key="1">
    <source>
        <dbReference type="ARBA" id="ARBA00005855"/>
    </source>
</evidence>
<dbReference type="EMBL" id="CASHTH010002839">
    <property type="protein sequence ID" value="CAI8035979.1"/>
    <property type="molecule type" value="Genomic_DNA"/>
</dbReference>
<keyword evidence="4" id="KW-0274">FAD</keyword>
<feature type="domain" description="Amine oxidase" evidence="7">
    <location>
        <begin position="116"/>
        <end position="622"/>
    </location>
</feature>
<dbReference type="Gene3D" id="3.50.50.60">
    <property type="entry name" value="FAD/NAD(P)-binding domain"/>
    <property type="match status" value="2"/>
</dbReference>
<keyword evidence="5" id="KW-0521">NADP</keyword>
<sequence length="651" mass="71606">MGECTCSFQLVNIDIFHAIIRAVQLVEVVGDGGVATDLSVRVGRSSVTLETAEQKSLAPHGRRLRSGNSPFVRVFPPSPPPQLVTAHGERDRVLKQSFSVDKIPDSLDAIVIGSGIGGLTAASLLSKAGKKVLVLEQHDQAGGCCHTFIDKGYEFDTGIHYIGEMAEGTSTRVLADQLTEGRLDWTKLEDTFDTVVLGSGDHKREFPVPSGKGAWEKSLCERFPGEEKGIRKYFELVREVAQSAGVLLGVMKLAPRWFTKLLVWSGLLKRWFPVEVLGMSLQEVLDSHFSDPDLKAVLAYAFGDYGTAPKEASFLMHAILTRHFMYGGYYPRGGASEIAFQIIPTIERAGGRVLVRAPVREILLNDTRDQVVGVQVKKGHNVFDILAPVVISDAGLTNTARTLLPEEVGKGCGLVAMADKLRPGMALMTVFVGLDGSAEELGLKASNVWAFSDSDLQTQLDTYMSLTSDEAVKLAPPLLFISFPSTKDPTFAERFPGKSTCEIVTVSPHRWYKEWEKERVLHRGEDYQSLKLAIGRQAWCQVLEMFPHLEGREEYFDVGTSLSNQYYLGSYSGEVYGIDHDLERFTLETMAKLRPQTGLPGLYLTGQDAMTCGFSGAMHGGVFCASAILRRNLVSELAGVRMELRDLKKKM</sequence>
<dbReference type="SUPFAM" id="SSF51905">
    <property type="entry name" value="FAD/NAD(P)-binding domain"/>
    <property type="match status" value="1"/>
</dbReference>
<dbReference type="Pfam" id="PF01593">
    <property type="entry name" value="Amino_oxidase"/>
    <property type="match status" value="1"/>
</dbReference>
<dbReference type="InterPro" id="IPR002937">
    <property type="entry name" value="Amino_oxidase"/>
</dbReference>
<evidence type="ECO:0000313" key="9">
    <source>
        <dbReference type="Proteomes" id="UP001174909"/>
    </source>
</evidence>